<dbReference type="GO" id="GO:0005261">
    <property type="term" value="F:monoatomic cation channel activity"/>
    <property type="evidence" value="ECO:0007669"/>
    <property type="project" value="TreeGrafter"/>
</dbReference>
<dbReference type="PANTHER" id="PTHR13800:SF1">
    <property type="entry name" value="TRANSIENT RECEPTOR POTENTIAL CATION CHANNEL TRPM"/>
    <property type="match status" value="1"/>
</dbReference>
<feature type="region of interest" description="Disordered" evidence="1">
    <location>
        <begin position="40"/>
        <end position="75"/>
    </location>
</feature>
<name>A0A3Q0J7W7_DIACI</name>
<gene>
    <name evidence="3" type="primary">LOC103516334</name>
</gene>
<dbReference type="GeneID" id="103516334"/>
<dbReference type="AlphaFoldDB" id="A0A3Q0J7W7"/>
<accession>A0A3Q0J7W7</accession>
<dbReference type="GO" id="GO:0030001">
    <property type="term" value="P:metal ion transport"/>
    <property type="evidence" value="ECO:0007669"/>
    <property type="project" value="TreeGrafter"/>
</dbReference>
<dbReference type="GO" id="GO:0005886">
    <property type="term" value="C:plasma membrane"/>
    <property type="evidence" value="ECO:0007669"/>
    <property type="project" value="TreeGrafter"/>
</dbReference>
<sequence length="116" mass="13337">MGGLRTRKHTNVKVIMGLLCPFYIARLEFKSKEELQLMPQTEEEHLYGLEDDNDNDSVENGTTHNPQHRNTEADVEGDTYRYHVRIYVSLALSTPSVLGEILNLNLFLDINSLYLI</sequence>
<dbReference type="PANTHER" id="PTHR13800">
    <property type="entry name" value="TRANSIENT RECEPTOR POTENTIAL CATION CHANNEL, SUBFAMILY M, MEMBER 6"/>
    <property type="match status" value="1"/>
</dbReference>
<dbReference type="InterPro" id="IPR050927">
    <property type="entry name" value="TRPM"/>
</dbReference>
<evidence type="ECO:0000313" key="3">
    <source>
        <dbReference type="RefSeq" id="XP_026684567.1"/>
    </source>
</evidence>
<reference evidence="3" key="1">
    <citation type="submission" date="2025-08" db="UniProtKB">
        <authorList>
            <consortium name="RefSeq"/>
        </authorList>
    </citation>
    <scope>IDENTIFICATION</scope>
</reference>
<evidence type="ECO:0000256" key="1">
    <source>
        <dbReference type="SAM" id="MobiDB-lite"/>
    </source>
</evidence>
<organism evidence="2 3">
    <name type="scientific">Diaphorina citri</name>
    <name type="common">Asian citrus psyllid</name>
    <dbReference type="NCBI Taxonomy" id="121845"/>
    <lineage>
        <taxon>Eukaryota</taxon>
        <taxon>Metazoa</taxon>
        <taxon>Ecdysozoa</taxon>
        <taxon>Arthropoda</taxon>
        <taxon>Hexapoda</taxon>
        <taxon>Insecta</taxon>
        <taxon>Pterygota</taxon>
        <taxon>Neoptera</taxon>
        <taxon>Paraneoptera</taxon>
        <taxon>Hemiptera</taxon>
        <taxon>Sternorrhyncha</taxon>
        <taxon>Psylloidea</taxon>
        <taxon>Psyllidae</taxon>
        <taxon>Diaphorininae</taxon>
        <taxon>Diaphorina</taxon>
    </lineage>
</organism>
<dbReference type="RefSeq" id="XP_026684567.1">
    <property type="nucleotide sequence ID" value="XM_026828766.1"/>
</dbReference>
<protein>
    <submittedName>
        <fullName evidence="3">Transient receptor potential cation channel trpm-like isoform X2</fullName>
    </submittedName>
</protein>
<proteinExistence type="predicted"/>
<evidence type="ECO:0000313" key="2">
    <source>
        <dbReference type="Proteomes" id="UP000079169"/>
    </source>
</evidence>
<keyword evidence="2" id="KW-1185">Reference proteome</keyword>
<dbReference type="Proteomes" id="UP000079169">
    <property type="component" value="Unplaced"/>
</dbReference>